<evidence type="ECO:0000313" key="2">
    <source>
        <dbReference type="Proteomes" id="UP001151699"/>
    </source>
</evidence>
<gene>
    <name evidence="1" type="ORF">Bhyg_06665</name>
</gene>
<sequence length="14" mass="1547">MNKSDPGLSKNLSR</sequence>
<keyword evidence="2" id="KW-1185">Reference proteome</keyword>
<dbReference type="Proteomes" id="UP001151699">
    <property type="component" value="Chromosome B"/>
</dbReference>
<organism evidence="1 2">
    <name type="scientific">Pseudolycoriella hygida</name>
    <dbReference type="NCBI Taxonomy" id="35572"/>
    <lineage>
        <taxon>Eukaryota</taxon>
        <taxon>Metazoa</taxon>
        <taxon>Ecdysozoa</taxon>
        <taxon>Arthropoda</taxon>
        <taxon>Hexapoda</taxon>
        <taxon>Insecta</taxon>
        <taxon>Pterygota</taxon>
        <taxon>Neoptera</taxon>
        <taxon>Endopterygota</taxon>
        <taxon>Diptera</taxon>
        <taxon>Nematocera</taxon>
        <taxon>Sciaroidea</taxon>
        <taxon>Sciaridae</taxon>
        <taxon>Pseudolycoriella</taxon>
    </lineage>
</organism>
<name>A0A9Q0S323_9DIPT</name>
<dbReference type="EMBL" id="WJQU01000002">
    <property type="protein sequence ID" value="KAJ6641725.1"/>
    <property type="molecule type" value="Genomic_DNA"/>
</dbReference>
<proteinExistence type="predicted"/>
<comment type="caution">
    <text evidence="1">The sequence shown here is derived from an EMBL/GenBank/DDBJ whole genome shotgun (WGS) entry which is preliminary data.</text>
</comment>
<reference evidence="1" key="1">
    <citation type="submission" date="2022-07" db="EMBL/GenBank/DDBJ databases">
        <authorList>
            <person name="Trinca V."/>
            <person name="Uliana J.V.C."/>
            <person name="Torres T.T."/>
            <person name="Ward R.J."/>
            <person name="Monesi N."/>
        </authorList>
    </citation>
    <scope>NUCLEOTIDE SEQUENCE</scope>
    <source>
        <strain evidence="1">HSMRA1968</strain>
        <tissue evidence="1">Whole embryos</tissue>
    </source>
</reference>
<accession>A0A9Q0S323</accession>
<protein>
    <submittedName>
        <fullName evidence="1">Uncharacterized protein</fullName>
    </submittedName>
</protein>
<evidence type="ECO:0000313" key="1">
    <source>
        <dbReference type="EMBL" id="KAJ6641725.1"/>
    </source>
</evidence>